<dbReference type="EMBL" id="MGAV01000024">
    <property type="protein sequence ID" value="OGK53148.1"/>
    <property type="molecule type" value="Genomic_DNA"/>
</dbReference>
<keyword evidence="1" id="KW-0472">Membrane</keyword>
<gene>
    <name evidence="2" type="ORF">A3H78_02075</name>
</gene>
<protein>
    <recommendedName>
        <fullName evidence="4">General secretion pathway GspH domain-containing protein</fullName>
    </recommendedName>
</protein>
<dbReference type="AlphaFoldDB" id="A0A1F7JBZ2"/>
<keyword evidence="1" id="KW-0812">Transmembrane</keyword>
<dbReference type="InterPro" id="IPR012902">
    <property type="entry name" value="N_methyl_site"/>
</dbReference>
<proteinExistence type="predicted"/>
<keyword evidence="1" id="KW-1133">Transmembrane helix</keyword>
<evidence type="ECO:0000313" key="3">
    <source>
        <dbReference type="Proteomes" id="UP000177418"/>
    </source>
</evidence>
<accession>A0A1F7JBZ2</accession>
<dbReference type="Proteomes" id="UP000177418">
    <property type="component" value="Unassembled WGS sequence"/>
</dbReference>
<name>A0A1F7JBZ2_9BACT</name>
<reference evidence="2 3" key="1">
    <citation type="journal article" date="2016" name="Nat. Commun.">
        <title>Thousands of microbial genomes shed light on interconnected biogeochemical processes in an aquifer system.</title>
        <authorList>
            <person name="Anantharaman K."/>
            <person name="Brown C.T."/>
            <person name="Hug L.A."/>
            <person name="Sharon I."/>
            <person name="Castelle C.J."/>
            <person name="Probst A.J."/>
            <person name="Thomas B.C."/>
            <person name="Singh A."/>
            <person name="Wilkins M.J."/>
            <person name="Karaoz U."/>
            <person name="Brodie E.L."/>
            <person name="Williams K.H."/>
            <person name="Hubbard S.S."/>
            <person name="Banfield J.F."/>
        </authorList>
    </citation>
    <scope>NUCLEOTIDE SEQUENCE [LARGE SCALE GENOMIC DNA]</scope>
</reference>
<comment type="caution">
    <text evidence="2">The sequence shown here is derived from an EMBL/GenBank/DDBJ whole genome shotgun (WGS) entry which is preliminary data.</text>
</comment>
<dbReference type="NCBIfam" id="TIGR02532">
    <property type="entry name" value="IV_pilin_GFxxxE"/>
    <property type="match status" value="1"/>
</dbReference>
<sequence>MVKNKKAGKGFTLIEILVVASAIILFFGISLRYFNDFNELKKLEVETENLAETLRQARKSAASGDKSQFATETCILTGYSVIYSSENNKYSQHAICNGDKLIGEAALPSEIQLCQSGTITFKQFGLGAISGSIKLRSARINKCREIVIDSSGDINISELIQNCSC</sequence>
<feature type="transmembrane region" description="Helical" evidence="1">
    <location>
        <begin position="12"/>
        <end position="34"/>
    </location>
</feature>
<organism evidence="2 3">
    <name type="scientific">Candidatus Roizmanbacteria bacterium RIFCSPLOWO2_02_FULL_36_11</name>
    <dbReference type="NCBI Taxonomy" id="1802071"/>
    <lineage>
        <taxon>Bacteria</taxon>
        <taxon>Candidatus Roizmaniibacteriota</taxon>
    </lineage>
</organism>
<evidence type="ECO:0008006" key="4">
    <source>
        <dbReference type="Google" id="ProtNLM"/>
    </source>
</evidence>
<evidence type="ECO:0000313" key="2">
    <source>
        <dbReference type="EMBL" id="OGK53148.1"/>
    </source>
</evidence>
<evidence type="ECO:0000256" key="1">
    <source>
        <dbReference type="SAM" id="Phobius"/>
    </source>
</evidence>